<sequence>MGLLKIGLDRWWVGFGLFWLEQTRMAATDPDWASFKSDVTTVAPNGILMQGRWPPTPKIPPKPYKDQTKQSVPRNRPEWARFGSDVTTVAPDGILMQGRWFPTPKRPPEVAVVVVWFQSYRVDPYSLAKITENRVRPRNRPDWARFGSDVTTVAPDGILMQGRCSRLLRDPRRWLWCSFGSRVIGLTRIALQRSRKTEYVLETDPTGQFSGRTSPRWFPMEF</sequence>
<dbReference type="EMBL" id="PGOL01000656">
    <property type="protein sequence ID" value="PKI66854.1"/>
    <property type="molecule type" value="Genomic_DNA"/>
</dbReference>
<keyword evidence="3" id="KW-1185">Reference proteome</keyword>
<evidence type="ECO:0000313" key="2">
    <source>
        <dbReference type="EMBL" id="PKI66854.1"/>
    </source>
</evidence>
<organism evidence="2 3">
    <name type="scientific">Punica granatum</name>
    <name type="common">Pomegranate</name>
    <dbReference type="NCBI Taxonomy" id="22663"/>
    <lineage>
        <taxon>Eukaryota</taxon>
        <taxon>Viridiplantae</taxon>
        <taxon>Streptophyta</taxon>
        <taxon>Embryophyta</taxon>
        <taxon>Tracheophyta</taxon>
        <taxon>Spermatophyta</taxon>
        <taxon>Magnoliopsida</taxon>
        <taxon>eudicotyledons</taxon>
        <taxon>Gunneridae</taxon>
        <taxon>Pentapetalae</taxon>
        <taxon>rosids</taxon>
        <taxon>malvids</taxon>
        <taxon>Myrtales</taxon>
        <taxon>Lythraceae</taxon>
        <taxon>Punica</taxon>
    </lineage>
</organism>
<accession>A0A2I0KEA9</accession>
<evidence type="ECO:0000313" key="3">
    <source>
        <dbReference type="Proteomes" id="UP000233551"/>
    </source>
</evidence>
<protein>
    <submittedName>
        <fullName evidence="2">Uncharacterized protein</fullName>
    </submittedName>
</protein>
<dbReference type="Proteomes" id="UP000233551">
    <property type="component" value="Unassembled WGS sequence"/>
</dbReference>
<reference evidence="2 3" key="1">
    <citation type="submission" date="2017-11" db="EMBL/GenBank/DDBJ databases">
        <title>De-novo sequencing of pomegranate (Punica granatum L.) genome.</title>
        <authorList>
            <person name="Akparov Z."/>
            <person name="Amiraslanov A."/>
            <person name="Hajiyeva S."/>
            <person name="Abbasov M."/>
            <person name="Kaur K."/>
            <person name="Hamwieh A."/>
            <person name="Solovyev V."/>
            <person name="Salamov A."/>
            <person name="Braich B."/>
            <person name="Kosarev P."/>
            <person name="Mahmoud A."/>
            <person name="Hajiyev E."/>
            <person name="Babayeva S."/>
            <person name="Izzatullayeva V."/>
            <person name="Mammadov A."/>
            <person name="Mammadov A."/>
            <person name="Sharifova S."/>
            <person name="Ojaghi J."/>
            <person name="Eynullazada K."/>
            <person name="Bayramov B."/>
            <person name="Abdulazimova A."/>
            <person name="Shahmuradov I."/>
        </authorList>
    </citation>
    <scope>NUCLEOTIDE SEQUENCE [LARGE SCALE GENOMIC DNA]</scope>
    <source>
        <strain evidence="3">cv. AG2017</strain>
        <tissue evidence="2">Leaf</tissue>
    </source>
</reference>
<evidence type="ECO:0000256" key="1">
    <source>
        <dbReference type="SAM" id="MobiDB-lite"/>
    </source>
</evidence>
<gene>
    <name evidence="2" type="ORF">CRG98_012720</name>
</gene>
<proteinExistence type="predicted"/>
<name>A0A2I0KEA9_PUNGR</name>
<feature type="region of interest" description="Disordered" evidence="1">
    <location>
        <begin position="50"/>
        <end position="75"/>
    </location>
</feature>
<dbReference type="AlphaFoldDB" id="A0A2I0KEA9"/>
<comment type="caution">
    <text evidence="2">The sequence shown here is derived from an EMBL/GenBank/DDBJ whole genome shotgun (WGS) entry which is preliminary data.</text>
</comment>